<evidence type="ECO:0000256" key="1">
    <source>
        <dbReference type="SAM" id="Phobius"/>
    </source>
</evidence>
<organism evidence="2 3">
    <name type="scientific">Methylomonas albis</name>
    <dbReference type="NCBI Taxonomy" id="1854563"/>
    <lineage>
        <taxon>Bacteria</taxon>
        <taxon>Pseudomonadati</taxon>
        <taxon>Pseudomonadota</taxon>
        <taxon>Gammaproteobacteria</taxon>
        <taxon>Methylococcales</taxon>
        <taxon>Methylococcaceae</taxon>
        <taxon>Methylomonas</taxon>
    </lineage>
</organism>
<accession>A0ABR9CWH5</accession>
<keyword evidence="3" id="KW-1185">Reference proteome</keyword>
<evidence type="ECO:0000313" key="2">
    <source>
        <dbReference type="EMBL" id="MBD9355219.1"/>
    </source>
</evidence>
<reference evidence="2 3" key="1">
    <citation type="submission" date="2020-09" db="EMBL/GenBank/DDBJ databases">
        <title>Methylomonas albis sp. nov. and Methylomonas fluvii sp. nov.: Two cold-adapted methanotrophs from the River Elbe and an amended description of Methylovulum psychrotolerans strain Eb1.</title>
        <authorList>
            <person name="Bussmann I.K."/>
            <person name="Klings K.-W."/>
            <person name="Warnstedt J."/>
            <person name="Hoppert M."/>
            <person name="Saborowski A."/>
            <person name="Horn F."/>
            <person name="Liebner S."/>
        </authorList>
    </citation>
    <scope>NUCLEOTIDE SEQUENCE [LARGE SCALE GENOMIC DNA]</scope>
    <source>
        <strain evidence="2 3">EbA</strain>
    </source>
</reference>
<sequence>MKFRVFLQRLSHPRVRRRLKIGLSVWGVAIVISLVFKLAYDIGYFKAQSLINNKNTATPNTTQILTIESAQRIVSGALKEDPDYPKTIVTQVIDNNQKLATIIVENNKQRKIGWIIDLRLFFIGDLFNDNGYNLTESIEHQHNISRVDNRLTTPEPATP</sequence>
<feature type="transmembrane region" description="Helical" evidence="1">
    <location>
        <begin position="21"/>
        <end position="40"/>
    </location>
</feature>
<dbReference type="RefSeq" id="WP_192373614.1">
    <property type="nucleotide sequence ID" value="NZ_CAJHIV010000001.1"/>
</dbReference>
<protein>
    <submittedName>
        <fullName evidence="2">Uncharacterized protein</fullName>
    </submittedName>
</protein>
<keyword evidence="1" id="KW-0812">Transmembrane</keyword>
<comment type="caution">
    <text evidence="2">The sequence shown here is derived from an EMBL/GenBank/DDBJ whole genome shotgun (WGS) entry which is preliminary data.</text>
</comment>
<gene>
    <name evidence="2" type="ORF">IE877_04895</name>
</gene>
<dbReference type="Proteomes" id="UP000652176">
    <property type="component" value="Unassembled WGS sequence"/>
</dbReference>
<dbReference type="EMBL" id="JACXSS010000001">
    <property type="protein sequence ID" value="MBD9355219.1"/>
    <property type="molecule type" value="Genomic_DNA"/>
</dbReference>
<name>A0ABR9CWH5_9GAMM</name>
<proteinExistence type="predicted"/>
<evidence type="ECO:0000313" key="3">
    <source>
        <dbReference type="Proteomes" id="UP000652176"/>
    </source>
</evidence>
<keyword evidence="1" id="KW-0472">Membrane</keyword>
<keyword evidence="1" id="KW-1133">Transmembrane helix</keyword>